<keyword evidence="1" id="KW-0472">Membrane</keyword>
<gene>
    <name evidence="2" type="ORF">KYK27_03775</name>
</gene>
<dbReference type="RefSeq" id="WP_199108686.1">
    <property type="nucleotide sequence ID" value="NZ_JAHWXQ010000001.1"/>
</dbReference>
<feature type="transmembrane region" description="Helical" evidence="1">
    <location>
        <begin position="233"/>
        <end position="256"/>
    </location>
</feature>
<dbReference type="Proteomes" id="UP000774935">
    <property type="component" value="Unassembled WGS sequence"/>
</dbReference>
<sequence length="342" mass="38007">MEVVTPQLVSTATASPQSVSVFYRITALWALCEALLGGVLHALHLPGTGLFVGGASVLCISLLAHHCPSRKAILKATVLVIVVKGLLSPHSPPGAYLAVFIQGSLGYLLFLGKNYFKLSCLLLGVLTQLQSALQRLVIMLIMFGSDLYRVAHEFINYILKKAGFAEGDYVLYIVIGYIGLHVLMGVFVGWLAGRLPGMLKKQQHKLDLSSFAYSGDEVFAALPRRKKNIWKRFFPFLTISVCFLLGVSVYFDLIVYNTAYKILLRAVIIAALWIWVITPLLRKVLHRWSTTKRSALASELDQVLQVIPYIYRSAKFCWASTAQFSFLKRLLLFPGRLAAIVI</sequence>
<feature type="transmembrane region" description="Helical" evidence="1">
    <location>
        <begin position="169"/>
        <end position="192"/>
    </location>
</feature>
<name>A0ABS6X832_9BACT</name>
<feature type="transmembrane region" description="Helical" evidence="1">
    <location>
        <begin position="262"/>
        <end position="281"/>
    </location>
</feature>
<accession>A0ABS6X832</accession>
<reference evidence="2 3" key="1">
    <citation type="submission" date="2021-07" db="EMBL/GenBank/DDBJ databases">
        <authorList>
            <person name="Kim M.K."/>
        </authorList>
    </citation>
    <scope>NUCLEOTIDE SEQUENCE [LARGE SCALE GENOMIC DNA]</scope>
    <source>
        <strain evidence="2 3">HLY7-15</strain>
    </source>
</reference>
<comment type="caution">
    <text evidence="2">The sequence shown here is derived from an EMBL/GenBank/DDBJ whole genome shotgun (WGS) entry which is preliminary data.</text>
</comment>
<keyword evidence="1" id="KW-1133">Transmembrane helix</keyword>
<proteinExistence type="predicted"/>
<feature type="transmembrane region" description="Helical" evidence="1">
    <location>
        <begin position="21"/>
        <end position="43"/>
    </location>
</feature>
<protein>
    <submittedName>
        <fullName evidence="2">Uncharacterized protein</fullName>
    </submittedName>
</protein>
<organism evidence="2 3">
    <name type="scientific">Pontibacter populi</name>
    <dbReference type="NCBI Taxonomy" id="890055"/>
    <lineage>
        <taxon>Bacteria</taxon>
        <taxon>Pseudomonadati</taxon>
        <taxon>Bacteroidota</taxon>
        <taxon>Cytophagia</taxon>
        <taxon>Cytophagales</taxon>
        <taxon>Hymenobacteraceae</taxon>
        <taxon>Pontibacter</taxon>
    </lineage>
</organism>
<dbReference type="EMBL" id="JAHWXQ010000001">
    <property type="protein sequence ID" value="MBW3364147.1"/>
    <property type="molecule type" value="Genomic_DNA"/>
</dbReference>
<evidence type="ECO:0000256" key="1">
    <source>
        <dbReference type="SAM" id="Phobius"/>
    </source>
</evidence>
<evidence type="ECO:0000313" key="2">
    <source>
        <dbReference type="EMBL" id="MBW3364147.1"/>
    </source>
</evidence>
<evidence type="ECO:0000313" key="3">
    <source>
        <dbReference type="Proteomes" id="UP000774935"/>
    </source>
</evidence>
<keyword evidence="1" id="KW-0812">Transmembrane</keyword>
<feature type="transmembrane region" description="Helical" evidence="1">
    <location>
        <begin position="94"/>
        <end position="111"/>
    </location>
</feature>
<keyword evidence="3" id="KW-1185">Reference proteome</keyword>
<feature type="transmembrane region" description="Helical" evidence="1">
    <location>
        <begin position="118"/>
        <end position="143"/>
    </location>
</feature>